<protein>
    <recommendedName>
        <fullName evidence="4">FimV domain-containing protein</fullName>
    </recommendedName>
</protein>
<dbReference type="RefSeq" id="WP_097077525.1">
    <property type="nucleotide sequence ID" value="NZ_BAABHT010000020.1"/>
</dbReference>
<evidence type="ECO:0008006" key="4">
    <source>
        <dbReference type="Google" id="ProtNLM"/>
    </source>
</evidence>
<dbReference type="Proteomes" id="UP000219042">
    <property type="component" value="Unassembled WGS sequence"/>
</dbReference>
<feature type="region of interest" description="Disordered" evidence="1">
    <location>
        <begin position="188"/>
        <end position="269"/>
    </location>
</feature>
<dbReference type="EMBL" id="OANT01000001">
    <property type="protein sequence ID" value="SNX43204.1"/>
    <property type="molecule type" value="Genomic_DNA"/>
</dbReference>
<evidence type="ECO:0000313" key="3">
    <source>
        <dbReference type="Proteomes" id="UP000219042"/>
    </source>
</evidence>
<dbReference type="OrthoDB" id="6713201at2"/>
<evidence type="ECO:0000313" key="2">
    <source>
        <dbReference type="EMBL" id="SNX43204.1"/>
    </source>
</evidence>
<evidence type="ECO:0000256" key="1">
    <source>
        <dbReference type="SAM" id="MobiDB-lite"/>
    </source>
</evidence>
<sequence>MSISIIVILVIAIAVLLVIRAKQGQDKTPAKKTTSSSNRKVTKTPSKTTVSTKATNTSTHSEVPAKAHLDLDNLLAKLDLLIADRQYAKAEGLINLSLNQDSNIPELYFKLLKLYQLQDDNFAIKQLFDTVQKLNLNEIYQQLFSEHEVFQQDQKTSIHHSTPLSKSQSLEPLEFVNPKTTTILATAPAPTTEEPLQEKTSHTPQNNTIEFDSLSITSPAPNKATTAKESSVEQGLDFHHTITVPTEKPSESASEFQLEQPTPPKAHQDTLNQESLTFTLEEQSPAQAVHNPLPEFEFKLDTPLQHIDTASEKILLEDIATNTVPPVQIEISLEPEQHRVVYADPEDPIIQAFPDLTEVNPVDLDIDLAEQYIRLGEYHAAKLILGEQSTNLSDQQNVKIEQLLQKIA</sequence>
<organism evidence="2 3">
    <name type="scientific">Acinetobacter puyangensis</name>
    <dbReference type="NCBI Taxonomy" id="1096779"/>
    <lineage>
        <taxon>Bacteria</taxon>
        <taxon>Pseudomonadati</taxon>
        <taxon>Pseudomonadota</taxon>
        <taxon>Gammaproteobacteria</taxon>
        <taxon>Moraxellales</taxon>
        <taxon>Moraxellaceae</taxon>
        <taxon>Acinetobacter</taxon>
    </lineage>
</organism>
<dbReference type="InterPro" id="IPR038440">
    <property type="entry name" value="FimV_C_sf"/>
</dbReference>
<proteinExistence type="predicted"/>
<dbReference type="Gene3D" id="1.20.58.2200">
    <property type="match status" value="1"/>
</dbReference>
<keyword evidence="3" id="KW-1185">Reference proteome</keyword>
<feature type="region of interest" description="Disordered" evidence="1">
    <location>
        <begin position="27"/>
        <end position="61"/>
    </location>
</feature>
<feature type="compositionally biased region" description="Polar residues" evidence="1">
    <location>
        <begin position="202"/>
        <end position="233"/>
    </location>
</feature>
<feature type="compositionally biased region" description="Low complexity" evidence="1">
    <location>
        <begin position="43"/>
        <end position="59"/>
    </location>
</feature>
<feature type="compositionally biased region" description="Polar residues" evidence="1">
    <location>
        <begin position="251"/>
        <end position="260"/>
    </location>
</feature>
<name>A0A240E348_9GAMM</name>
<gene>
    <name evidence="2" type="ORF">SAMN05421731_101239</name>
</gene>
<accession>A0A240E348</accession>
<dbReference type="AlphaFoldDB" id="A0A240E348"/>
<reference evidence="3" key="1">
    <citation type="submission" date="2016-09" db="EMBL/GenBank/DDBJ databases">
        <authorList>
            <person name="Varghese N."/>
            <person name="Submissions S."/>
        </authorList>
    </citation>
    <scope>NUCLEOTIDE SEQUENCE [LARGE SCALE GENOMIC DNA]</scope>
    <source>
        <strain evidence="3">ANC 4466</strain>
    </source>
</reference>